<proteinExistence type="predicted"/>
<evidence type="ECO:0000313" key="2">
    <source>
        <dbReference type="Proteomes" id="UP000663868"/>
    </source>
</evidence>
<evidence type="ECO:0000313" key="1">
    <source>
        <dbReference type="EMBL" id="CAF4341213.1"/>
    </source>
</evidence>
<sequence length="215" mass="24105">GTDIQNNFEFDLDLLSNNNNNLSTSDVSIPPINNLASSTSSSSSRIENSSLFSSLCTSNSTASLSNSNLPNQNNQDNMSLEQELHQIQANILQHYFYSRTLNEKNVVGNMCNENILVTQVIDPVNTSIIKNNELCVPTSNTAHVEKQTKIQDKNQSELNSGNNLMEVINTNSTQSFELIPDVVQNNNYSFKRLLYEESESPRKKLQKNNINKNED</sequence>
<comment type="caution">
    <text evidence="1">The sequence shown here is derived from an EMBL/GenBank/DDBJ whole genome shotgun (WGS) entry which is preliminary data.</text>
</comment>
<accession>A0A820KRI2</accession>
<gene>
    <name evidence="1" type="ORF">KXQ929_LOCUS47720</name>
</gene>
<dbReference type="Proteomes" id="UP000663868">
    <property type="component" value="Unassembled WGS sequence"/>
</dbReference>
<name>A0A820KRI2_9BILA</name>
<organism evidence="1 2">
    <name type="scientific">Adineta steineri</name>
    <dbReference type="NCBI Taxonomy" id="433720"/>
    <lineage>
        <taxon>Eukaryota</taxon>
        <taxon>Metazoa</taxon>
        <taxon>Spiralia</taxon>
        <taxon>Gnathifera</taxon>
        <taxon>Rotifera</taxon>
        <taxon>Eurotatoria</taxon>
        <taxon>Bdelloidea</taxon>
        <taxon>Adinetida</taxon>
        <taxon>Adinetidae</taxon>
        <taxon>Adineta</taxon>
    </lineage>
</organism>
<protein>
    <submittedName>
        <fullName evidence="1">Uncharacterized protein</fullName>
    </submittedName>
</protein>
<reference evidence="1" key="1">
    <citation type="submission" date="2021-02" db="EMBL/GenBank/DDBJ databases">
        <authorList>
            <person name="Nowell W R."/>
        </authorList>
    </citation>
    <scope>NUCLEOTIDE SEQUENCE</scope>
</reference>
<feature type="non-terminal residue" evidence="1">
    <location>
        <position position="1"/>
    </location>
</feature>
<feature type="non-terminal residue" evidence="1">
    <location>
        <position position="215"/>
    </location>
</feature>
<dbReference type="EMBL" id="CAJOBB010017640">
    <property type="protein sequence ID" value="CAF4341213.1"/>
    <property type="molecule type" value="Genomic_DNA"/>
</dbReference>
<dbReference type="AlphaFoldDB" id="A0A820KRI2"/>